<organism evidence="1 2">
    <name type="scientific">Neophaeococcomyces mojaviensis</name>
    <dbReference type="NCBI Taxonomy" id="3383035"/>
    <lineage>
        <taxon>Eukaryota</taxon>
        <taxon>Fungi</taxon>
        <taxon>Dikarya</taxon>
        <taxon>Ascomycota</taxon>
        <taxon>Pezizomycotina</taxon>
        <taxon>Eurotiomycetes</taxon>
        <taxon>Chaetothyriomycetidae</taxon>
        <taxon>Chaetothyriales</taxon>
        <taxon>Chaetothyriales incertae sedis</taxon>
        <taxon>Neophaeococcomyces</taxon>
    </lineage>
</organism>
<sequence>MAQPLLRSKAPRPKPLVIPVNGASNSNVLGPKSPATAYFSSPVVKTRMTLDRAWRDADQQFYEKTGKHLKTTVPTQKKGVINTWKAKYDVEDSDTSSKFNQMASLLQTILDGVEVIGAFAAQGASLIYAPAGMCFNAIAFLIEAPRQIKKVYDTLRGLFEEVQDFLVKFKVLKRIDDRMGLDEDLVLNTNKILISFVKICGLSIKLLEGSRFMTAAKVLFLQDDSGVGAELENFRHLAQSQSYLVGTVTLEHVLKHEEDVKEILASAGETNVFVRSLAVANNDEKTKLVNKGRIDTIVDKIFPKGERGLAQDPSQMPQSQEDLLFDTFEALANHEKYKQWIYSSPSGRAALFLLGPPGTGKSRMIEALKDKLDKIRSSASKNAPSTYVAFYGFSGQRTRTSKDDKRTNSSIPHALRSMAVQVAQQSTNYAKDLARQLQQEQNISQMDDIERLWQALRLSTFDAPPESSLYLLFDGVEQERESMIHALVNIFAGSKRQQKNDRLRVRAVLAGDPKVRFAGSSAATISMDDLNKELVQAYAIKEMKRLQIFQDFDKKSTARRELVVQTLRDSEACNFVTVRQKLERLRDAVDNDCPSSELTRVLADEKGQTYNAAAKQLLDKLAVTLSPKHISQLNSIIMWTLYSQSNWPFQIQELEAVLYLEQDKDTLESLDKKIKQRYGGVFNRDDSSLYLNPNLREYLSHSDDSPSSSEEACVPLITMNISIQDAQEKVVRQFIWNLNEQMSSGKFDFASHSDVSKNKIRVNRLDGHLTITRLCFKLLNEGWQEQTEAMVSYALDYTPKHLTELRKMVSRISTTDKKMLGQGLVGFLSDPYYFAEDPEKDFGSGEYWLVESEDVESVRFWLQQSLDQLQPHEARWVKQVTQQSEGRLGHMKQITRVVGRKWLSYNKNCLGDGYLFAWVDKFIEMNIMENREFIGETGDEIDNQGHRGVHGSPELQPVNTAVEANTQSDLMVDQALTDEITDLERMQSSVKLTTSERILRALNWLRGNNVSYIEDGKYHIRLGYTYFENHEYDIAAKHFSAAKEDEGTRRPALTALGRLNYDRGHKEEGLSQMLEAVNIQKEMWERNELSKDDICVYFRLLSEVAGNYEKVGQKSTAILLYDQFLKFRDDLATRWTMLKLLCEADRVQHAIELLEKWSEHAEDFGGKRPSDSIYLSADEDPSCEKLESLIRAIQDNKLRLIISNALAEAVETADKNPQTQARPGLLYLQGMMAARSPDNHRWQNASELWEEALLSRALDEQVDIGYRDNLRSASRGVALCKFDTLRARFSPNTEMSDAQKDIILKELKDYISNKALGRMDLTRNGILYDADYYIASMNVLLGRTDDAREATKSEMSIALDILRDDDPDNDACGIVHLIMLFCLVKDKVGALSAFSLLDRQRHAASSASDEGSRAIGRYPPNQAYEQEALIECDGCDKNVYSSDPDGIWWCHYCPDFQLCSCCYRKFSSGELRLHLCNPNHEFLHIYHTDYIDEEVAHGKIRIDWDLKTLEDGRFVRQGGKIVELSEWLEQLRQLWKLPESTNESRAQK</sequence>
<reference evidence="1" key="1">
    <citation type="submission" date="2022-10" db="EMBL/GenBank/DDBJ databases">
        <title>Culturing micro-colonial fungi from biological soil crusts in the Mojave desert and describing Neophaeococcomyces mojavensis, and introducing the new genera and species Taxawa tesnikishii.</title>
        <authorList>
            <person name="Kurbessoian T."/>
            <person name="Stajich J.E."/>
        </authorList>
    </citation>
    <scope>NUCLEOTIDE SEQUENCE</scope>
    <source>
        <strain evidence="1">JES_112</strain>
    </source>
</reference>
<evidence type="ECO:0000313" key="1">
    <source>
        <dbReference type="EMBL" id="KAJ9655141.1"/>
    </source>
</evidence>
<proteinExistence type="predicted"/>
<dbReference type="Proteomes" id="UP001172386">
    <property type="component" value="Unassembled WGS sequence"/>
</dbReference>
<comment type="caution">
    <text evidence="1">The sequence shown here is derived from an EMBL/GenBank/DDBJ whole genome shotgun (WGS) entry which is preliminary data.</text>
</comment>
<evidence type="ECO:0000313" key="2">
    <source>
        <dbReference type="Proteomes" id="UP001172386"/>
    </source>
</evidence>
<keyword evidence="2" id="KW-1185">Reference proteome</keyword>
<protein>
    <submittedName>
        <fullName evidence="1">Uncharacterized protein</fullName>
    </submittedName>
</protein>
<accession>A0ACC3A4A4</accession>
<dbReference type="EMBL" id="JAPDRQ010000103">
    <property type="protein sequence ID" value="KAJ9655141.1"/>
    <property type="molecule type" value="Genomic_DNA"/>
</dbReference>
<gene>
    <name evidence="1" type="ORF">H2198_005916</name>
</gene>
<name>A0ACC3A4A4_9EURO</name>